<organism evidence="2 3">
    <name type="scientific">Paenibacillus macerans</name>
    <name type="common">Bacillus macerans</name>
    <dbReference type="NCBI Taxonomy" id="44252"/>
    <lineage>
        <taxon>Bacteria</taxon>
        <taxon>Bacillati</taxon>
        <taxon>Bacillota</taxon>
        <taxon>Bacilli</taxon>
        <taxon>Bacillales</taxon>
        <taxon>Paenibacillaceae</taxon>
        <taxon>Paenibacillus</taxon>
    </lineage>
</organism>
<proteinExistence type="predicted"/>
<evidence type="ECO:0000313" key="2">
    <source>
        <dbReference type="EMBL" id="KFM93086.1"/>
    </source>
</evidence>
<sequence length="75" mass="8463">MAVPQNRLHTLNPGRDAGMQKPESMLMQGNVVETYKFGETTVEICDDFCVRAPEAISKIVKDMHLIAWPVFQLSK</sequence>
<evidence type="ECO:0000313" key="3">
    <source>
        <dbReference type="Proteomes" id="UP000029278"/>
    </source>
</evidence>
<dbReference type="STRING" id="44252.DJ90_2988"/>
<dbReference type="GeneID" id="77012368"/>
<name>A0A090Y4J6_PAEMA</name>
<comment type="caution">
    <text evidence="2">The sequence shown here is derived from an EMBL/GenBank/DDBJ whole genome shotgun (WGS) entry which is preliminary data.</text>
</comment>
<dbReference type="HOGENOM" id="CLU_2667623_0_0_9"/>
<gene>
    <name evidence="2" type="ORF">DJ90_2988</name>
</gene>
<accession>A0A090Y4J6</accession>
<protein>
    <submittedName>
        <fullName evidence="2">Uncharacterized protein</fullName>
    </submittedName>
</protein>
<dbReference type="Proteomes" id="UP000029278">
    <property type="component" value="Unassembled WGS sequence"/>
</dbReference>
<feature type="region of interest" description="Disordered" evidence="1">
    <location>
        <begin position="1"/>
        <end position="21"/>
    </location>
</feature>
<dbReference type="AlphaFoldDB" id="A0A090Y4J6"/>
<reference evidence="2 3" key="1">
    <citation type="submission" date="2014-04" db="EMBL/GenBank/DDBJ databases">
        <authorList>
            <person name="Bishop-Lilly K.A."/>
            <person name="Broomall S.M."/>
            <person name="Chain P.S."/>
            <person name="Chertkov O."/>
            <person name="Coyne S.R."/>
            <person name="Daligault H.E."/>
            <person name="Davenport K.W."/>
            <person name="Erkkila T."/>
            <person name="Frey K.G."/>
            <person name="Gibbons H.S."/>
            <person name="Gu W."/>
            <person name="Jaissle J."/>
            <person name="Johnson S.L."/>
            <person name="Koroleva G.I."/>
            <person name="Ladner J.T."/>
            <person name="Lo C.-C."/>
            <person name="Minogue T.D."/>
            <person name="Munk C."/>
            <person name="Palacios G.F."/>
            <person name="Redden C.L."/>
            <person name="Rosenzweig C.N."/>
            <person name="Scholz M.B."/>
            <person name="Teshima H."/>
            <person name="Xu Y."/>
        </authorList>
    </citation>
    <scope>NUCLEOTIDE SEQUENCE [LARGE SCALE GENOMIC DNA]</scope>
    <source>
        <strain evidence="2 3">8244</strain>
    </source>
</reference>
<keyword evidence="3" id="KW-1185">Reference proteome</keyword>
<dbReference type="EMBL" id="JMQA01000053">
    <property type="protein sequence ID" value="KFM93086.1"/>
    <property type="molecule type" value="Genomic_DNA"/>
</dbReference>
<dbReference type="PATRIC" id="fig|44252.3.peg.6274"/>
<dbReference type="RefSeq" id="WP_144245275.1">
    <property type="nucleotide sequence ID" value="NZ_JAKOBR010000117.1"/>
</dbReference>
<dbReference type="OrthoDB" id="2648926at2"/>
<evidence type="ECO:0000256" key="1">
    <source>
        <dbReference type="SAM" id="MobiDB-lite"/>
    </source>
</evidence>